<sequence>MSRLLDGHNVMNRIINTLHDNHTLEEITIIIQSKNRILI</sequence>
<protein>
    <submittedName>
        <fullName evidence="1">Uncharacterized protein</fullName>
    </submittedName>
</protein>
<reference evidence="1 2" key="1">
    <citation type="journal article" date="2019" name="Front. Microbiol.">
        <title>Ammonia Oxidation by the Arctic Terrestrial Thaumarchaeote Candidatus Nitrosocosmicus arcticus Is Stimulated by Increasing Temperatures.</title>
        <authorList>
            <person name="Alves R.J.E."/>
            <person name="Kerou M."/>
            <person name="Zappe A."/>
            <person name="Bittner R."/>
            <person name="Abby S.S."/>
            <person name="Schmidt H.A."/>
            <person name="Pfeifer K."/>
            <person name="Schleper C."/>
        </authorList>
    </citation>
    <scope>NUCLEOTIDE SEQUENCE [LARGE SCALE GENOMIC DNA]</scope>
    <source>
        <strain evidence="1 2">Kfb</strain>
    </source>
</reference>
<evidence type="ECO:0000313" key="2">
    <source>
        <dbReference type="Proteomes" id="UP000315289"/>
    </source>
</evidence>
<proteinExistence type="predicted"/>
<keyword evidence="2" id="KW-1185">Reference proteome</keyword>
<gene>
    <name evidence="1" type="ORF">NARC_90010</name>
</gene>
<dbReference type="AlphaFoldDB" id="A0A557SU34"/>
<name>A0A557SU34_9ARCH</name>
<comment type="caution">
    <text evidence="1">The sequence shown here is derived from an EMBL/GenBank/DDBJ whole genome shotgun (WGS) entry which is preliminary data.</text>
</comment>
<dbReference type="Proteomes" id="UP000315289">
    <property type="component" value="Unassembled WGS sequence"/>
</dbReference>
<organism evidence="1 2">
    <name type="scientific">Candidatus Nitrosocosmicus arcticus</name>
    <dbReference type="NCBI Taxonomy" id="2035267"/>
    <lineage>
        <taxon>Archaea</taxon>
        <taxon>Nitrososphaerota</taxon>
        <taxon>Nitrososphaeria</taxon>
        <taxon>Nitrososphaerales</taxon>
        <taxon>Nitrososphaeraceae</taxon>
        <taxon>Candidatus Nitrosocosmicus</taxon>
    </lineage>
</organism>
<evidence type="ECO:0000313" key="1">
    <source>
        <dbReference type="EMBL" id="TVP40105.1"/>
    </source>
</evidence>
<dbReference type="EMBL" id="VOAH01000009">
    <property type="protein sequence ID" value="TVP40105.1"/>
    <property type="molecule type" value="Genomic_DNA"/>
</dbReference>
<accession>A0A557SU34</accession>